<feature type="domain" description="DUF4935" evidence="1">
    <location>
        <begin position="7"/>
        <end position="172"/>
    </location>
</feature>
<protein>
    <recommendedName>
        <fullName evidence="1">DUF4935 domain-containing protein</fullName>
    </recommendedName>
</protein>
<evidence type="ECO:0000313" key="2">
    <source>
        <dbReference type="EMBL" id="QFR43033.1"/>
    </source>
</evidence>
<dbReference type="InterPro" id="IPR032557">
    <property type="entry name" value="DUF4935"/>
</dbReference>
<dbReference type="Pfam" id="PF16289">
    <property type="entry name" value="PIN_12"/>
    <property type="match status" value="1"/>
</dbReference>
<dbReference type="RefSeq" id="WP_152299096.1">
    <property type="nucleotide sequence ID" value="NZ_CP041166.1"/>
</dbReference>
<dbReference type="AlphaFoldDB" id="A0AAJ4A3D7"/>
<organism evidence="2 3">
    <name type="scientific">Sulfurimonas xiamenensis</name>
    <dbReference type="NCBI Taxonomy" id="2590021"/>
    <lineage>
        <taxon>Bacteria</taxon>
        <taxon>Pseudomonadati</taxon>
        <taxon>Campylobacterota</taxon>
        <taxon>Epsilonproteobacteria</taxon>
        <taxon>Campylobacterales</taxon>
        <taxon>Sulfurimonadaceae</taxon>
        <taxon>Sulfurimonas</taxon>
    </lineage>
</organism>
<dbReference type="KEGG" id="suln:FJR47_03570"/>
<reference evidence="3" key="1">
    <citation type="submission" date="2019-06" db="EMBL/GenBank/DDBJ databases">
        <title>Sulfurimonas gotlandica sp. nov., a chemoautotrophic and psychrotolerant epsilonproteobacterium isolated from a pelagic redoxcline, and an emended description of the genus Sulfurimonas.</title>
        <authorList>
            <person name="Wang S."/>
            <person name="Jiang L."/>
            <person name="Shao Z."/>
        </authorList>
    </citation>
    <scope>NUCLEOTIDE SEQUENCE [LARGE SCALE GENOMIC DNA]</scope>
    <source>
        <strain evidence="3">1-1N</strain>
    </source>
</reference>
<accession>A0AAJ4A3D7</accession>
<proteinExistence type="predicted"/>
<dbReference type="EMBL" id="CP041166">
    <property type="protein sequence ID" value="QFR43033.1"/>
    <property type="molecule type" value="Genomic_DNA"/>
</dbReference>
<dbReference type="Proteomes" id="UP000326061">
    <property type="component" value="Chromosome"/>
</dbReference>
<sequence>MLESKKIFIDTQYYVKKGLNFDYQTLSSFKDLCKQDKLTNFTTSVVQQEVYKKIKDSTTEALSIIKDFKRKRHLLTAINQDFNCSIFDQINNDDIYEQANTLFDNFLEECNTTIVDSSNVNTEDILELYFNQSPPFSEKKQKEFPDAISLLSLKTNLTNDEKIYIVSDDPDMNNFCKTDTQMISIESLEKVLDLYNQHDENITIKIKKYISEHDSEIKEKIESILKDAEMYNNSSWEDSEINDFHITNIGVINPNIINIEDDKCITIFDIDIEFEIHASGPDYINSSIYDKEDGKLYVFDTTDRIEYIDKTFTVEIVFTYEIEGLTLKDIEIDSLTIVSILSGIEVDIEEEPDYYV</sequence>
<name>A0AAJ4A3D7_9BACT</name>
<keyword evidence="3" id="KW-1185">Reference proteome</keyword>
<evidence type="ECO:0000313" key="3">
    <source>
        <dbReference type="Proteomes" id="UP000326061"/>
    </source>
</evidence>
<gene>
    <name evidence="2" type="ORF">FJR47_03570</name>
</gene>
<evidence type="ECO:0000259" key="1">
    <source>
        <dbReference type="Pfam" id="PF16289"/>
    </source>
</evidence>